<evidence type="ECO:0000313" key="2">
    <source>
        <dbReference type="Proteomes" id="UP000244081"/>
    </source>
</evidence>
<evidence type="ECO:0000313" key="1">
    <source>
        <dbReference type="EMBL" id="PTW61476.1"/>
    </source>
</evidence>
<dbReference type="InterPro" id="IPR015000">
    <property type="entry name" value="EipB-like"/>
</dbReference>
<accession>A0A2T5VCK1</accession>
<dbReference type="AlphaFoldDB" id="A0A2T5VCK1"/>
<dbReference type="Pfam" id="PF08904">
    <property type="entry name" value="EipB_like"/>
    <property type="match status" value="1"/>
</dbReference>
<gene>
    <name evidence="1" type="ORF">C8N35_102186</name>
</gene>
<keyword evidence="2" id="KW-1185">Reference proteome</keyword>
<dbReference type="EMBL" id="QAYG01000002">
    <property type="protein sequence ID" value="PTW61476.1"/>
    <property type="molecule type" value="Genomic_DNA"/>
</dbReference>
<reference evidence="1 2" key="1">
    <citation type="submission" date="2018-04" db="EMBL/GenBank/DDBJ databases">
        <title>Genomic Encyclopedia of Archaeal and Bacterial Type Strains, Phase II (KMG-II): from individual species to whole genera.</title>
        <authorList>
            <person name="Goeker M."/>
        </authorList>
    </citation>
    <scope>NUCLEOTIDE SEQUENCE [LARGE SCALE GENOMIC DNA]</scope>
    <source>
        <strain evidence="1 2">DSM 23382</strain>
    </source>
</reference>
<dbReference type="Proteomes" id="UP000244081">
    <property type="component" value="Unassembled WGS sequence"/>
</dbReference>
<proteinExistence type="predicted"/>
<protein>
    <submittedName>
        <fullName evidence="1">Uncharacterized protein DUF1849</fullName>
    </submittedName>
</protein>
<name>A0A2T5VCK1_9HYPH</name>
<sequence length="300" mass="32218">MFQYGLRSIQFSRALAGGAVVAITLWGSSFSAAAQKAAVDLAPHRAVYDLKLDDSTDRSGIAGADGRIVYEVNGSRCEGYTSTFRLVMRIFDTKGGSQLTDLQTSSYESAEGFDFTVRTFANGVATENTLGRARHADDAVAVDLKRPEEESLTLKGKALFPVEHTQAIIDTAQAGKNILEADTFDGSESGRAIFPTLTVIGKPIGAEENLPQAGDHKRGEDDAAVVARIGKRAGTAWPVTVSYYAPNTPMEESEPVYEISFIQYANGVTRRLRLDYGDFSVDGGLSALEYEKPAAPCPGE</sequence>
<comment type="caution">
    <text evidence="1">The sequence shown here is derived from an EMBL/GenBank/DDBJ whole genome shotgun (WGS) entry which is preliminary data.</text>
</comment>
<organism evidence="1 2">
    <name type="scientific">Breoghania corrubedonensis</name>
    <dbReference type="NCBI Taxonomy" id="665038"/>
    <lineage>
        <taxon>Bacteria</taxon>
        <taxon>Pseudomonadati</taxon>
        <taxon>Pseudomonadota</taxon>
        <taxon>Alphaproteobacteria</taxon>
        <taxon>Hyphomicrobiales</taxon>
        <taxon>Stappiaceae</taxon>
        <taxon>Breoghania</taxon>
    </lineage>
</organism>